<dbReference type="SUPFAM" id="SSF47413">
    <property type="entry name" value="lambda repressor-like DNA-binding domains"/>
    <property type="match status" value="1"/>
</dbReference>
<dbReference type="RefSeq" id="WP_290000010.1">
    <property type="nucleotide sequence ID" value="NZ_JAUEPH010000004.1"/>
</dbReference>
<dbReference type="SMART" id="SM00530">
    <property type="entry name" value="HTH_XRE"/>
    <property type="match status" value="1"/>
</dbReference>
<reference evidence="5" key="1">
    <citation type="submission" date="2023-06" db="EMBL/GenBank/DDBJ databases">
        <title>Robiginitalea aurantiacus sp. nov. and Algoriphagus sediminis sp. nov., isolated from coastal sediment.</title>
        <authorList>
            <person name="Zhou Z.Y."/>
            <person name="An J."/>
            <person name="Jia Y.W."/>
            <person name="Du Z.J."/>
        </authorList>
    </citation>
    <scope>NUCLEOTIDE SEQUENCE</scope>
    <source>
        <strain evidence="5">C2-7</strain>
    </source>
</reference>
<dbReference type="InterPro" id="IPR015927">
    <property type="entry name" value="Peptidase_S24_S26A/B/C"/>
</dbReference>
<dbReference type="Gene3D" id="1.10.260.40">
    <property type="entry name" value="lambda repressor-like DNA-binding domains"/>
    <property type="match status" value="1"/>
</dbReference>
<comment type="caution">
    <text evidence="5">The sequence shown here is derived from an EMBL/GenBank/DDBJ whole genome shotgun (WGS) entry which is preliminary data.</text>
</comment>
<keyword evidence="1" id="KW-0805">Transcription regulation</keyword>
<dbReference type="CDD" id="cd00093">
    <property type="entry name" value="HTH_XRE"/>
    <property type="match status" value="1"/>
</dbReference>
<dbReference type="SUPFAM" id="SSF51306">
    <property type="entry name" value="LexA/Signal peptidase"/>
    <property type="match status" value="1"/>
</dbReference>
<evidence type="ECO:0000313" key="5">
    <source>
        <dbReference type="EMBL" id="MDN3204446.1"/>
    </source>
</evidence>
<gene>
    <name evidence="5" type="ORF">QVH07_09810</name>
</gene>
<dbReference type="Pfam" id="PF00717">
    <property type="entry name" value="Peptidase_S24"/>
    <property type="match status" value="1"/>
</dbReference>
<sequence>MRRIATNLSFLRKNRGMTQEQLAEELGITRSRIGSYEEGRSEPSIEILILISGYFHLPIDALVKHDLSKSQNRTFIDIGNQRVLFPIVVDEKENDIIEVISAKASAGYLNGYSDPEFIEQLEKIKLPFLPTGKHRAFPIKGDSMLPLKDGSFVIARFLESIQELHEGKTYVILTEQDGIVYKRVYRKDEETLELHSDNKDYAPYEVKLEEVLELWEFSCSINMSDFEEKELKISHMLKMLKDMQTELEGMK</sequence>
<keyword evidence="3" id="KW-0804">Transcription</keyword>
<proteinExistence type="predicted"/>
<feature type="domain" description="HTH cro/C1-type" evidence="4">
    <location>
        <begin position="8"/>
        <end position="62"/>
    </location>
</feature>
<dbReference type="InterPro" id="IPR001387">
    <property type="entry name" value="Cro/C1-type_HTH"/>
</dbReference>
<evidence type="ECO:0000259" key="4">
    <source>
        <dbReference type="PROSITE" id="PS50943"/>
    </source>
</evidence>
<dbReference type="InterPro" id="IPR039418">
    <property type="entry name" value="LexA-like"/>
</dbReference>
<dbReference type="EMBL" id="JAUEPH010000004">
    <property type="protein sequence ID" value="MDN3204446.1"/>
    <property type="molecule type" value="Genomic_DNA"/>
</dbReference>
<evidence type="ECO:0000256" key="2">
    <source>
        <dbReference type="ARBA" id="ARBA00023125"/>
    </source>
</evidence>
<evidence type="ECO:0000313" key="6">
    <source>
        <dbReference type="Proteomes" id="UP001171916"/>
    </source>
</evidence>
<keyword evidence="2" id="KW-0238">DNA-binding</keyword>
<dbReference type="InterPro" id="IPR036286">
    <property type="entry name" value="LexA/Signal_pep-like_sf"/>
</dbReference>
<protein>
    <submittedName>
        <fullName evidence="5">Helix-turn-helix domain-containing protein</fullName>
    </submittedName>
</protein>
<evidence type="ECO:0000256" key="3">
    <source>
        <dbReference type="ARBA" id="ARBA00023163"/>
    </source>
</evidence>
<name>A0ABT7YDB6_9BACT</name>
<keyword evidence="6" id="KW-1185">Reference proteome</keyword>
<dbReference type="Proteomes" id="UP001171916">
    <property type="component" value="Unassembled WGS sequence"/>
</dbReference>
<dbReference type="PANTHER" id="PTHR40661:SF1">
    <property type="entry name" value="HTH CRO_C1-TYPE DOMAIN-CONTAINING PROTEIN"/>
    <property type="match status" value="1"/>
</dbReference>
<dbReference type="PROSITE" id="PS50943">
    <property type="entry name" value="HTH_CROC1"/>
    <property type="match status" value="1"/>
</dbReference>
<organism evidence="5 6">
    <name type="scientific">Algoriphagus sediminis</name>
    <dbReference type="NCBI Taxonomy" id="3057113"/>
    <lineage>
        <taxon>Bacteria</taxon>
        <taxon>Pseudomonadati</taxon>
        <taxon>Bacteroidota</taxon>
        <taxon>Cytophagia</taxon>
        <taxon>Cytophagales</taxon>
        <taxon>Cyclobacteriaceae</taxon>
        <taxon>Algoriphagus</taxon>
    </lineage>
</organism>
<dbReference type="Gene3D" id="2.10.109.10">
    <property type="entry name" value="Umud Fragment, subunit A"/>
    <property type="match status" value="1"/>
</dbReference>
<accession>A0ABT7YDB6</accession>
<dbReference type="PANTHER" id="PTHR40661">
    <property type="match status" value="1"/>
</dbReference>
<dbReference type="CDD" id="cd06529">
    <property type="entry name" value="S24_LexA-like"/>
    <property type="match status" value="1"/>
</dbReference>
<dbReference type="InterPro" id="IPR010982">
    <property type="entry name" value="Lambda_DNA-bd_dom_sf"/>
</dbReference>
<dbReference type="Pfam" id="PF01381">
    <property type="entry name" value="HTH_3"/>
    <property type="match status" value="1"/>
</dbReference>
<evidence type="ECO:0000256" key="1">
    <source>
        <dbReference type="ARBA" id="ARBA00023015"/>
    </source>
</evidence>